<proteinExistence type="predicted"/>
<evidence type="ECO:0000313" key="2">
    <source>
        <dbReference type="Proteomes" id="UP000050792"/>
    </source>
</evidence>
<dbReference type="WBParaSite" id="SRDH1_19580.1">
    <property type="protein sequence ID" value="SRDH1_19580.1"/>
    <property type="gene ID" value="SRDH1_19580"/>
</dbReference>
<keyword evidence="1" id="KW-0732">Signal</keyword>
<dbReference type="WBParaSite" id="SRDH1_19590.1">
    <property type="protein sequence ID" value="SRDH1_19590.1"/>
    <property type="gene ID" value="SRDH1_19590"/>
</dbReference>
<evidence type="ECO:0000256" key="1">
    <source>
        <dbReference type="SAM" id="SignalP"/>
    </source>
</evidence>
<sequence>MMIKMIVLLFLAQYVMCQPAVMSTPASLNNQTDIVNEMEITTTDDDYDLNSDEIDENFFNKLVLAITMFFKSLLQGYVESNEIYNTTVNV</sequence>
<dbReference type="AlphaFoldDB" id="A0AA85ERB2"/>
<evidence type="ECO:0000313" key="3">
    <source>
        <dbReference type="WBParaSite" id="SRDH1_19580.1"/>
    </source>
</evidence>
<name>A0AA85ERB2_9TREM</name>
<accession>A0AA85ERB2</accession>
<organism evidence="2 3">
    <name type="scientific">Schistosoma rodhaini</name>
    <dbReference type="NCBI Taxonomy" id="6188"/>
    <lineage>
        <taxon>Eukaryota</taxon>
        <taxon>Metazoa</taxon>
        <taxon>Spiralia</taxon>
        <taxon>Lophotrochozoa</taxon>
        <taxon>Platyhelminthes</taxon>
        <taxon>Trematoda</taxon>
        <taxon>Digenea</taxon>
        <taxon>Strigeidida</taxon>
        <taxon>Schistosomatoidea</taxon>
        <taxon>Schistosomatidae</taxon>
        <taxon>Schistosoma</taxon>
    </lineage>
</organism>
<reference evidence="3 4" key="2">
    <citation type="submission" date="2023-11" db="UniProtKB">
        <authorList>
            <consortium name="WormBaseParasite"/>
        </authorList>
    </citation>
    <scope>IDENTIFICATION</scope>
</reference>
<dbReference type="Proteomes" id="UP000050792">
    <property type="component" value="Unassembled WGS sequence"/>
</dbReference>
<reference evidence="2" key="1">
    <citation type="submission" date="2022-06" db="EMBL/GenBank/DDBJ databases">
        <authorList>
            <person name="Berger JAMES D."/>
            <person name="Berger JAMES D."/>
        </authorList>
    </citation>
    <scope>NUCLEOTIDE SEQUENCE [LARGE SCALE GENOMIC DNA]</scope>
</reference>
<protein>
    <submittedName>
        <fullName evidence="3 4">GrBNV_gp95-like protein</fullName>
    </submittedName>
</protein>
<feature type="signal peptide" evidence="1">
    <location>
        <begin position="1"/>
        <end position="17"/>
    </location>
</feature>
<keyword evidence="2" id="KW-1185">Reference proteome</keyword>
<evidence type="ECO:0000313" key="4">
    <source>
        <dbReference type="WBParaSite" id="SRDH1_19590.1"/>
    </source>
</evidence>
<feature type="chain" id="PRO_5044704692" evidence="1">
    <location>
        <begin position="18"/>
        <end position="90"/>
    </location>
</feature>